<accession>A0A4R4JX73</accession>
<dbReference type="Gene3D" id="2.60.120.260">
    <property type="entry name" value="Galactose-binding domain-like"/>
    <property type="match status" value="3"/>
</dbReference>
<evidence type="ECO:0000313" key="2">
    <source>
        <dbReference type="Proteomes" id="UP000295706"/>
    </source>
</evidence>
<dbReference type="CDD" id="cd00229">
    <property type="entry name" value="SGNH_hydrolase"/>
    <property type="match status" value="1"/>
</dbReference>
<dbReference type="EMBL" id="SMJU01000023">
    <property type="protein sequence ID" value="TDB58551.1"/>
    <property type="molecule type" value="Genomic_DNA"/>
</dbReference>
<keyword evidence="1" id="KW-0378">Hydrolase</keyword>
<evidence type="ECO:0000313" key="1">
    <source>
        <dbReference type="EMBL" id="TDB58551.1"/>
    </source>
</evidence>
<dbReference type="GO" id="GO:0016788">
    <property type="term" value="F:hydrolase activity, acting on ester bonds"/>
    <property type="evidence" value="ECO:0007669"/>
    <property type="project" value="UniProtKB-ARBA"/>
</dbReference>
<sequence length="1702" mass="183944">MLIQQFAYQYDYTTSTLYTSGENTTPFDVTCTFRAASSNSQAYLGSTQGSHIGYEEVTVYHGQDQTSGGKTWHRFTTYRDNPDTYPQGSADQLPFPPPTSKDAFRGLELEAIDYIYENNNFRALRKKNNFYTFSEINIVLGIKMMFSFKSPGGSYQSLVGVSNYGFCRTWVKLDRQTEELYDSSEPQVSETQFTYSPINLQILSRQQTLSNEDKLTTRYVYPQNLVISAFPSPSSELLAIKKLQEKNVVNAILEETQTLKKKNSSTEILISGTYTSFKSDQIGLKESVWQIETVNPLTTWSNITVQSNGTVGKDSRYRELIKFERYDEYGNLAQQRLTNDFPTAYVWSHDGALLAGEIKNALYDQVKSALGSDYNLLSTGTLPDNSVLNIWNNKIRNNSLFSTAFVTTFTHKPLVGISSQSDNAGLNTYYNYDSFNRLSAIKDHNQNLVKTFHYNYGLTGSIDDPTLISPNFRRIVIVGNSITKLQAQSGTDGWQSPALSASGGWGRASSTLNNDFAHILESRFKQLNPAAQVLPLWEAPFERNYVSNTAGWISYNYAGLKNRITLGFGLANPDLVIIRLGENILNTTVESDNFKGALNTLIDNVLAVSTPGAKVLLTNSIWPDQPLANAKIQEVANERNFLFVDLSDMYYNPVFLAGNDPAVLTVFPNNIDDIHPGDVGMMEIADRIWGKLLGENKNASANQSACTEPSVTITSPIEGTVPGTTIPGNSGLIMPITMSVCVPSGQSVVRVDVIAKTPDGSVQRRVGIAKAVAGSPGTYRIDAVMVGNGVEGGWLPTIGGNNYPGNPNAQTGPLAPNATFVYWAELVTSAGGTPIESPEVSVLMTPPTSIASKARIQVRGDHDFVLDRYSGGKFEGSNDLNSWQLLYTIPVTPRPTLSQWVDCPFAVNTQAYRYLRFKSSENGYGELAEIEFYDGSTKLTGSWTGSPGRTYPDYPTAYPLSNAYDGNSSTFWHGNSAGIQNWIMLDTQGGSTPQTATVTITSPIEGTVPGTTVSGNSGLIMPITMSVSLPSGQSVVRVDVIAKTPDGSVQRRVGIAKAVAGSPGTYRIDAVMVGNGVEGGWLPTIGGDNYPGNPNAQTGPLAPNATFVYWAELVTSAGGTPIESPEVSVLMTPLTSIASKARIQVRGDHDFVLDRYSGGKFEGSNDLNSWQLLYTIPVTPRPTLSQWVDCPFTGNPQSYRYLRYTAGSTSAGELAEIEFYDGSTKLTGSWTGSPGRTYPDYPTAYPLSNAYDGNSSTFWHGNSAGIQNWIMLDTQGGSTPQAASVTITSPIEGTVPGTTIPGNSGLIMPITMSVSLPSGQSVVRVDVIAKTPDGSVQRRVGIAKAVAGSPGTYRIDAVMVGNGVEGGWLPTIGGDNYPGNPNAQTGPLAPNATFVYWAELVTSAGGTPIESPEVSILMTPPASVATKARILTRQDFNYTNRFNGAVFEGATSLSGPWQTLVAINSSNLPSWTTYKEYEFTGNTQTYRYLRFKSSGSGYGELAEIEFYNGSTKLTGSWRAFDDRASYPLTNAYDGNSSTFWHGVSLGSQNWIMLDTQGQSNATSAITTPTNGSSVVGSPAQGYSGLYIMPITVVTQVPAGQTITRVDIVARTTSGSVVQRRIGTASPVPGSPGTYRVNASMVANGQSGGWLPPMAGEYPINPGAQFGPLAPNANFWYWAEVTTSPDNQIIKSPAVTATMTLSQ</sequence>
<gene>
    <name evidence="1" type="ORF">EZE20_23100</name>
</gene>
<name>A0A4R4JX73_9BACT</name>
<proteinExistence type="predicted"/>
<comment type="caution">
    <text evidence="1">The sequence shown here is derived from an EMBL/GenBank/DDBJ whole genome shotgun (WGS) entry which is preliminary data.</text>
</comment>
<dbReference type="RefSeq" id="WP_132122241.1">
    <property type="nucleotide sequence ID" value="NZ_SMJU01000023.1"/>
</dbReference>
<organism evidence="1 2">
    <name type="scientific">Arundinibacter roseus</name>
    <dbReference type="NCBI Taxonomy" id="2070510"/>
    <lineage>
        <taxon>Bacteria</taxon>
        <taxon>Pseudomonadati</taxon>
        <taxon>Bacteroidota</taxon>
        <taxon>Cytophagia</taxon>
        <taxon>Cytophagales</taxon>
        <taxon>Spirosomataceae</taxon>
        <taxon>Arundinibacter</taxon>
    </lineage>
</organism>
<dbReference type="Proteomes" id="UP000295706">
    <property type="component" value="Unassembled WGS sequence"/>
</dbReference>
<dbReference type="Gene3D" id="3.40.50.1110">
    <property type="entry name" value="SGNH hydrolase"/>
    <property type="match status" value="1"/>
</dbReference>
<reference evidence="1 2" key="1">
    <citation type="submission" date="2019-02" db="EMBL/GenBank/DDBJ databases">
        <title>Arundinibacter roseus gen. nov., sp. nov., a new member of the family Cytophagaceae.</title>
        <authorList>
            <person name="Szuroczki S."/>
            <person name="Khayer B."/>
            <person name="Sproer C."/>
            <person name="Toumi M."/>
            <person name="Szabo A."/>
            <person name="Felfoldi T."/>
            <person name="Schumann P."/>
            <person name="Toth E."/>
        </authorList>
    </citation>
    <scope>NUCLEOTIDE SEQUENCE [LARGE SCALE GENOMIC DNA]</scope>
    <source>
        <strain evidence="1 2">DMA-k-7a</strain>
    </source>
</reference>
<dbReference type="InterPro" id="IPR036514">
    <property type="entry name" value="SGNH_hydro_sf"/>
</dbReference>
<dbReference type="SUPFAM" id="SSF52266">
    <property type="entry name" value="SGNH hydrolase"/>
    <property type="match status" value="1"/>
</dbReference>
<protein>
    <submittedName>
        <fullName evidence="1">SGNH/GDSL hydrolase family protein</fullName>
    </submittedName>
</protein>
<dbReference type="OrthoDB" id="9814627at2"/>
<keyword evidence="2" id="KW-1185">Reference proteome</keyword>